<reference evidence="2 3" key="1">
    <citation type="submission" date="2024-01" db="EMBL/GenBank/DDBJ databases">
        <title>The complete chloroplast genome sequence of Lithospermum erythrorhizon: insights into the phylogenetic relationship among Boraginaceae species and the maternal lineages of purple gromwells.</title>
        <authorList>
            <person name="Okada T."/>
            <person name="Watanabe K."/>
        </authorList>
    </citation>
    <scope>NUCLEOTIDE SEQUENCE [LARGE SCALE GENOMIC DNA]</scope>
</reference>
<keyword evidence="1" id="KW-0472">Membrane</keyword>
<dbReference type="EMBL" id="BAABME010000679">
    <property type="protein sequence ID" value="GAA0144682.1"/>
    <property type="molecule type" value="Genomic_DNA"/>
</dbReference>
<evidence type="ECO:0000313" key="3">
    <source>
        <dbReference type="Proteomes" id="UP001454036"/>
    </source>
</evidence>
<name>A0AAV3NZ37_LITER</name>
<organism evidence="2 3">
    <name type="scientific">Lithospermum erythrorhizon</name>
    <name type="common">Purple gromwell</name>
    <name type="synonym">Lithospermum officinale var. erythrorhizon</name>
    <dbReference type="NCBI Taxonomy" id="34254"/>
    <lineage>
        <taxon>Eukaryota</taxon>
        <taxon>Viridiplantae</taxon>
        <taxon>Streptophyta</taxon>
        <taxon>Embryophyta</taxon>
        <taxon>Tracheophyta</taxon>
        <taxon>Spermatophyta</taxon>
        <taxon>Magnoliopsida</taxon>
        <taxon>eudicotyledons</taxon>
        <taxon>Gunneridae</taxon>
        <taxon>Pentapetalae</taxon>
        <taxon>asterids</taxon>
        <taxon>lamiids</taxon>
        <taxon>Boraginales</taxon>
        <taxon>Boraginaceae</taxon>
        <taxon>Boraginoideae</taxon>
        <taxon>Lithospermeae</taxon>
        <taxon>Lithospermum</taxon>
    </lineage>
</organism>
<keyword evidence="3" id="KW-1185">Reference proteome</keyword>
<gene>
    <name evidence="2" type="ORF">LIER_05065</name>
</gene>
<proteinExistence type="predicted"/>
<keyword evidence="1" id="KW-0812">Transmembrane</keyword>
<dbReference type="Proteomes" id="UP001454036">
    <property type="component" value="Unassembled WGS sequence"/>
</dbReference>
<protein>
    <submittedName>
        <fullName evidence="2">Uncharacterized protein</fullName>
    </submittedName>
</protein>
<feature type="transmembrane region" description="Helical" evidence="1">
    <location>
        <begin position="133"/>
        <end position="152"/>
    </location>
</feature>
<sequence length="153" mass="16438">MSLSYVGHVDPGNVERLVDCRVVTSVACKASSSMLELETSAVFILKGFSKSGVTRSRDSQTRQGLGRGLGLPLWIWSEPGCLRSPDPVWLSGLDRSLGLGSLRCGLDGGTWTSPLDWIGRLAAELDAFFDLDMWVVGCLTLLGYGYVLLVGLG</sequence>
<evidence type="ECO:0000313" key="2">
    <source>
        <dbReference type="EMBL" id="GAA0144682.1"/>
    </source>
</evidence>
<comment type="caution">
    <text evidence="2">The sequence shown here is derived from an EMBL/GenBank/DDBJ whole genome shotgun (WGS) entry which is preliminary data.</text>
</comment>
<accession>A0AAV3NZ37</accession>
<keyword evidence="1" id="KW-1133">Transmembrane helix</keyword>
<evidence type="ECO:0000256" key="1">
    <source>
        <dbReference type="SAM" id="Phobius"/>
    </source>
</evidence>
<dbReference type="AlphaFoldDB" id="A0AAV3NZ37"/>